<dbReference type="Pfam" id="PF00359">
    <property type="entry name" value="PTS_EIIA_2"/>
    <property type="match status" value="1"/>
</dbReference>
<evidence type="ECO:0000259" key="1">
    <source>
        <dbReference type="PROSITE" id="PS51094"/>
    </source>
</evidence>
<dbReference type="PROSITE" id="PS51094">
    <property type="entry name" value="PTS_EIIA_TYPE_2"/>
    <property type="match status" value="1"/>
</dbReference>
<reference evidence="2" key="1">
    <citation type="journal article" date="2014" name="Front. Microbiol.">
        <title>High frequency of phylogenetically diverse reductive dehalogenase-homologous genes in deep subseafloor sedimentary metagenomes.</title>
        <authorList>
            <person name="Kawai M."/>
            <person name="Futagami T."/>
            <person name="Toyoda A."/>
            <person name="Takaki Y."/>
            <person name="Nishi S."/>
            <person name="Hori S."/>
            <person name="Arai W."/>
            <person name="Tsubouchi T."/>
            <person name="Morono Y."/>
            <person name="Uchiyama I."/>
            <person name="Ito T."/>
            <person name="Fujiyama A."/>
            <person name="Inagaki F."/>
            <person name="Takami H."/>
        </authorList>
    </citation>
    <scope>NUCLEOTIDE SEQUENCE</scope>
    <source>
        <strain evidence="2">Expedition CK06-06</strain>
    </source>
</reference>
<dbReference type="InterPro" id="IPR051541">
    <property type="entry name" value="PTS_SugarTrans_NitroReg"/>
</dbReference>
<dbReference type="InterPro" id="IPR016152">
    <property type="entry name" value="PTrfase/Anion_transptr"/>
</dbReference>
<protein>
    <recommendedName>
        <fullName evidence="1">PTS EIIA type-2 domain-containing protein</fullName>
    </recommendedName>
</protein>
<gene>
    <name evidence="2" type="ORF">S03H2_15832</name>
</gene>
<accession>X1EUH4</accession>
<dbReference type="PANTHER" id="PTHR47738">
    <property type="entry name" value="PTS SYSTEM FRUCTOSE-LIKE EIIA COMPONENT-RELATED"/>
    <property type="match status" value="1"/>
</dbReference>
<proteinExistence type="predicted"/>
<name>X1EUH4_9ZZZZ</name>
<dbReference type="EMBL" id="BARU01008059">
    <property type="protein sequence ID" value="GAH36217.1"/>
    <property type="molecule type" value="Genomic_DNA"/>
</dbReference>
<organism evidence="2">
    <name type="scientific">marine sediment metagenome</name>
    <dbReference type="NCBI Taxonomy" id="412755"/>
    <lineage>
        <taxon>unclassified sequences</taxon>
        <taxon>metagenomes</taxon>
        <taxon>ecological metagenomes</taxon>
    </lineage>
</organism>
<comment type="caution">
    <text evidence="2">The sequence shown here is derived from an EMBL/GenBank/DDBJ whole genome shotgun (WGS) entry which is preliminary data.</text>
</comment>
<feature type="non-terminal residue" evidence="2">
    <location>
        <position position="144"/>
    </location>
</feature>
<evidence type="ECO:0000313" key="2">
    <source>
        <dbReference type="EMBL" id="GAH36217.1"/>
    </source>
</evidence>
<dbReference type="SUPFAM" id="SSF55804">
    <property type="entry name" value="Phoshotransferase/anion transport protein"/>
    <property type="match status" value="1"/>
</dbReference>
<feature type="domain" description="PTS EIIA type-2" evidence="1">
    <location>
        <begin position="15"/>
        <end position="144"/>
    </location>
</feature>
<dbReference type="AlphaFoldDB" id="X1EUH4"/>
<dbReference type="InterPro" id="IPR002178">
    <property type="entry name" value="PTS_EIIA_type-2_dom"/>
</dbReference>
<dbReference type="Gene3D" id="3.40.930.10">
    <property type="entry name" value="Mannitol-specific EII, Chain A"/>
    <property type="match status" value="1"/>
</dbReference>
<sequence length="144" mass="16550">MEVEFPSDVDYNLRELLLPERIIPKLKATDKKSAISELIALLKKLKFVPESELVQKRISERENLETTALGNGIAFPHARLDMERKVEMVIGRSEKGIDFGAQDKKPVHVIFLAVWRPEFPGLLNHIFGSLIQYLREPEKGEFRP</sequence>